<feature type="non-terminal residue" evidence="1">
    <location>
        <position position="1"/>
    </location>
</feature>
<name>A0A5D0I818_9FLAO</name>
<dbReference type="AlphaFoldDB" id="A0A5D0I818"/>
<keyword evidence="1" id="KW-0347">Helicase</keyword>
<accession>A0A5D0I818</accession>
<reference evidence="1 2" key="1">
    <citation type="submission" date="2019-08" db="EMBL/GenBank/DDBJ databases">
        <title>Seonamhaeicola sediminis sp. nov., isolated from marine sediment.</title>
        <authorList>
            <person name="Cao W.R."/>
        </authorList>
    </citation>
    <scope>NUCLEOTIDE SEQUENCE [LARGE SCALE GENOMIC DNA]</scope>
    <source>
        <strain evidence="1 2">B011</strain>
    </source>
</reference>
<evidence type="ECO:0000313" key="2">
    <source>
        <dbReference type="Proteomes" id="UP000323930"/>
    </source>
</evidence>
<keyword evidence="1" id="KW-0547">Nucleotide-binding</keyword>
<keyword evidence="1" id="KW-0378">Hydrolase</keyword>
<sequence length="156" mass="18440">FAVIDLGNNFHRFGPWGDNLDWQRIFRSPNYYLDALLSDEELESNFRYEMPDDLREEFGNSDEVYFDIQKTYVESIRAGESSKVVLERSIAQHAKICVENSEDVYDALTLARKLGDDIDFRIGRYTKCISKSTFNFVEWLKGEYRKKLNSYIRTNF</sequence>
<evidence type="ECO:0000313" key="1">
    <source>
        <dbReference type="EMBL" id="TYA79020.1"/>
    </source>
</evidence>
<proteinExistence type="predicted"/>
<feature type="non-terminal residue" evidence="1">
    <location>
        <position position="156"/>
    </location>
</feature>
<dbReference type="Proteomes" id="UP000323930">
    <property type="component" value="Unassembled WGS sequence"/>
</dbReference>
<keyword evidence="2" id="KW-1185">Reference proteome</keyword>
<organism evidence="1 2">
    <name type="scientific">Seonamhaeicola marinus</name>
    <dbReference type="NCBI Taxonomy" id="1912246"/>
    <lineage>
        <taxon>Bacteria</taxon>
        <taxon>Pseudomonadati</taxon>
        <taxon>Bacteroidota</taxon>
        <taxon>Flavobacteriia</taxon>
        <taxon>Flavobacteriales</taxon>
        <taxon>Flavobacteriaceae</taxon>
    </lineage>
</organism>
<protein>
    <submittedName>
        <fullName evidence="1">DEAD/DEAH box helicase</fullName>
    </submittedName>
</protein>
<comment type="caution">
    <text evidence="1">The sequence shown here is derived from an EMBL/GenBank/DDBJ whole genome shotgun (WGS) entry which is preliminary data.</text>
</comment>
<keyword evidence="1" id="KW-0067">ATP-binding</keyword>
<dbReference type="EMBL" id="VSDQ01000571">
    <property type="protein sequence ID" value="TYA79020.1"/>
    <property type="molecule type" value="Genomic_DNA"/>
</dbReference>
<gene>
    <name evidence="1" type="ORF">FUA24_08320</name>
</gene>
<dbReference type="GO" id="GO:0004386">
    <property type="term" value="F:helicase activity"/>
    <property type="evidence" value="ECO:0007669"/>
    <property type="project" value="UniProtKB-KW"/>
</dbReference>